<proteinExistence type="inferred from homology"/>
<dbReference type="EMBL" id="QXML01000012">
    <property type="protein sequence ID" value="RIW12704.1"/>
    <property type="molecule type" value="Genomic_DNA"/>
</dbReference>
<evidence type="ECO:0000313" key="4">
    <source>
        <dbReference type="Proteomes" id="UP000283522"/>
    </source>
</evidence>
<gene>
    <name evidence="3" type="ORF">D0X99_18065</name>
</gene>
<dbReference type="InterPro" id="IPR006015">
    <property type="entry name" value="Universal_stress_UspA"/>
</dbReference>
<dbReference type="CDD" id="cd00293">
    <property type="entry name" value="USP-like"/>
    <property type="match status" value="1"/>
</dbReference>
<sequence>MKIIVPIDFSDNSIKALELAILLSEKGKTEITIVHIIELVYDFASQAAVALDSLHKESAKLIKELEAKYSNSGVKFDHEIHEGTASISIARIAKEREATLIIMGTRGATGIKKTLFGSTAVNLLKEANCPVLVVPESTQINQLQRITLALEFANHEPESIDKVVALSQLLNLYLEFLHVQTTDGFKEDLAVLGLEKYIQNKFPHLPVRFYTYYGETASEGLDGFLEEHQHMILGMCHHHRGLMESIFKKSHSFEMAYHTEVPLLIIL</sequence>
<comment type="caution">
    <text evidence="3">The sequence shown here is derived from an EMBL/GenBank/DDBJ whole genome shotgun (WGS) entry which is preliminary data.</text>
</comment>
<dbReference type="Proteomes" id="UP000283522">
    <property type="component" value="Unassembled WGS sequence"/>
</dbReference>
<dbReference type="SUPFAM" id="SSF52402">
    <property type="entry name" value="Adenine nucleotide alpha hydrolases-like"/>
    <property type="match status" value="2"/>
</dbReference>
<dbReference type="OrthoDB" id="9788959at2"/>
<dbReference type="PRINTS" id="PR01438">
    <property type="entry name" value="UNVRSLSTRESS"/>
</dbReference>
<reference evidence="3 4" key="1">
    <citation type="submission" date="2018-09" db="EMBL/GenBank/DDBJ databases">
        <authorList>
            <person name="Wang X."/>
            <person name="Du Z."/>
        </authorList>
    </citation>
    <scope>NUCLEOTIDE SEQUENCE [LARGE SCALE GENOMIC DNA]</scope>
    <source>
        <strain evidence="3 4">N3</strain>
    </source>
</reference>
<dbReference type="Pfam" id="PF00582">
    <property type="entry name" value="Usp"/>
    <property type="match status" value="1"/>
</dbReference>
<dbReference type="PANTHER" id="PTHR46268:SF6">
    <property type="entry name" value="UNIVERSAL STRESS PROTEIN UP12"/>
    <property type="match status" value="1"/>
</dbReference>
<dbReference type="AlphaFoldDB" id="A0A418PM55"/>
<keyword evidence="4" id="KW-1185">Reference proteome</keyword>
<feature type="domain" description="UspA" evidence="2">
    <location>
        <begin position="2"/>
        <end position="135"/>
    </location>
</feature>
<dbReference type="Gene3D" id="3.40.50.12370">
    <property type="match status" value="1"/>
</dbReference>
<evidence type="ECO:0000313" key="3">
    <source>
        <dbReference type="EMBL" id="RIW12704.1"/>
    </source>
</evidence>
<evidence type="ECO:0000259" key="2">
    <source>
        <dbReference type="Pfam" id="PF00582"/>
    </source>
</evidence>
<dbReference type="PANTHER" id="PTHR46268">
    <property type="entry name" value="STRESS RESPONSE PROTEIN NHAX"/>
    <property type="match status" value="1"/>
</dbReference>
<evidence type="ECO:0000256" key="1">
    <source>
        <dbReference type="ARBA" id="ARBA00008791"/>
    </source>
</evidence>
<comment type="similarity">
    <text evidence="1">Belongs to the universal stress protein A family.</text>
</comment>
<organism evidence="3 4">
    <name type="scientific">Algoriphagus lacus</name>
    <dbReference type="NCBI Taxonomy" id="2056311"/>
    <lineage>
        <taxon>Bacteria</taxon>
        <taxon>Pseudomonadati</taxon>
        <taxon>Bacteroidota</taxon>
        <taxon>Cytophagia</taxon>
        <taxon>Cytophagales</taxon>
        <taxon>Cyclobacteriaceae</taxon>
        <taxon>Algoriphagus</taxon>
    </lineage>
</organism>
<name>A0A418PM55_9BACT</name>
<protein>
    <submittedName>
        <fullName evidence="3">Universal stress protein</fullName>
    </submittedName>
</protein>
<accession>A0A418PM55</accession>
<dbReference type="RefSeq" id="WP_119479269.1">
    <property type="nucleotide sequence ID" value="NZ_QXML01000012.1"/>
</dbReference>
<dbReference type="InterPro" id="IPR006016">
    <property type="entry name" value="UspA"/>
</dbReference>